<reference evidence="1 2" key="1">
    <citation type="journal article" date="2019" name="Genome Biol. Evol.">
        <title>Day and night: Metabolic profiles and evolutionary relationships of six axenic non-marine cyanobacteria.</title>
        <authorList>
            <person name="Will S.E."/>
            <person name="Henke P."/>
            <person name="Boedeker C."/>
            <person name="Huang S."/>
            <person name="Brinkmann H."/>
            <person name="Rohde M."/>
            <person name="Jarek M."/>
            <person name="Friedl T."/>
            <person name="Seufert S."/>
            <person name="Schumacher M."/>
            <person name="Overmann J."/>
            <person name="Neumann-Schaal M."/>
            <person name="Petersen J."/>
        </authorList>
    </citation>
    <scope>NUCLEOTIDE SEQUENCE [LARGE SCALE GENOMIC DNA]</scope>
    <source>
        <strain evidence="1 2">SAG 39.79</strain>
    </source>
</reference>
<gene>
    <name evidence="1" type="ORF">DSM107010_60140</name>
</gene>
<evidence type="ECO:0000313" key="1">
    <source>
        <dbReference type="EMBL" id="RUT03678.1"/>
    </source>
</evidence>
<keyword evidence="2" id="KW-1185">Reference proteome</keyword>
<protein>
    <submittedName>
        <fullName evidence="1">Uncharacterized protein</fullName>
    </submittedName>
</protein>
<dbReference type="EMBL" id="RSCK01000097">
    <property type="protein sequence ID" value="RUT03678.1"/>
    <property type="molecule type" value="Genomic_DNA"/>
</dbReference>
<proteinExistence type="predicted"/>
<evidence type="ECO:0000313" key="2">
    <source>
        <dbReference type="Proteomes" id="UP000282574"/>
    </source>
</evidence>
<comment type="caution">
    <text evidence="1">The sequence shown here is derived from an EMBL/GenBank/DDBJ whole genome shotgun (WGS) entry which is preliminary data.</text>
</comment>
<accession>A0AB37UAT9</accession>
<sequence>MCKMRLALQIALYELLSYLKVSELGSQVFILNNIEKNLKKPNEEFKSLGKDVKSNSQ</sequence>
<dbReference type="AlphaFoldDB" id="A0AB37UAT9"/>
<name>A0AB37UAT9_9CYAN</name>
<dbReference type="Proteomes" id="UP000282574">
    <property type="component" value="Unassembled WGS sequence"/>
</dbReference>
<organism evidence="1 2">
    <name type="scientific">Chroococcidiopsis cubana SAG 39.79</name>
    <dbReference type="NCBI Taxonomy" id="388085"/>
    <lineage>
        <taxon>Bacteria</taxon>
        <taxon>Bacillati</taxon>
        <taxon>Cyanobacteriota</taxon>
        <taxon>Cyanophyceae</taxon>
        <taxon>Chroococcidiopsidales</taxon>
        <taxon>Chroococcidiopsidaceae</taxon>
        <taxon>Chroococcidiopsis</taxon>
    </lineage>
</organism>